<sequence>MHSESRSPSVRPPCLRRPNLPSSRNFLVFPVQLGQTKSSVEAFPFTTYPTFDLKARYSFDPTMSQEIDDIWIDSASYYKQKQSPQHEFIIFSVTTYNGMRNYISLDRNIYFQGSSSFIGRNKMGPPAQDRFHVSHYGDVESLASRYGEGKPKNRSMHLEQVDFESRAFSFAQLVVLASTVGEWEPCYKLNSNDRWFANLVWESIFRVFNDGIIRHNRYSTIRGRFKGFKSGDHGYLEKVVQKYKVDLVEFEKGLGEEPDAISVDSWCDRKDPVITSTRVGVEQVQATDTPVPPEQSRPPPKQELRISNSLSVPRPRSTGKDRASKTERTSAPSTCASSNWTVASTSIGSLLSTRTNKELPGLPSGSIYSHLPRPRAKSVQGIKRIHRTIMTGSSDNIAMVPDTHVTHGSLNTGSLHETPLPSQAPRVFSWVELDHNSHIGYRRAKNNIHQLGMAYMPLPSSNQTRIARGHLKPRERTL</sequence>
<protein>
    <submittedName>
        <fullName evidence="2">Uncharacterized protein</fullName>
    </submittedName>
</protein>
<evidence type="ECO:0000313" key="3">
    <source>
        <dbReference type="Proteomes" id="UP000663853"/>
    </source>
</evidence>
<accession>A0A8H3GL14</accession>
<dbReference type="AlphaFoldDB" id="A0A8H3GL14"/>
<name>A0A8H3GL14_9AGAM</name>
<comment type="caution">
    <text evidence="2">The sequence shown here is derived from an EMBL/GenBank/DDBJ whole genome shotgun (WGS) entry which is preliminary data.</text>
</comment>
<dbReference type="Proteomes" id="UP000663853">
    <property type="component" value="Unassembled WGS sequence"/>
</dbReference>
<dbReference type="EMBL" id="CAJMXA010001380">
    <property type="protein sequence ID" value="CAE6459546.1"/>
    <property type="molecule type" value="Genomic_DNA"/>
</dbReference>
<reference evidence="2" key="1">
    <citation type="submission" date="2021-01" db="EMBL/GenBank/DDBJ databases">
        <authorList>
            <person name="Kaushik A."/>
        </authorList>
    </citation>
    <scope>NUCLEOTIDE SEQUENCE</scope>
    <source>
        <strain evidence="2">AG6-10EEA</strain>
    </source>
</reference>
<feature type="compositionally biased region" description="Pro residues" evidence="1">
    <location>
        <begin position="290"/>
        <end position="301"/>
    </location>
</feature>
<evidence type="ECO:0000256" key="1">
    <source>
        <dbReference type="SAM" id="MobiDB-lite"/>
    </source>
</evidence>
<evidence type="ECO:0000313" key="2">
    <source>
        <dbReference type="EMBL" id="CAE6459546.1"/>
    </source>
</evidence>
<gene>
    <name evidence="2" type="ORF">RDB_LOCUS60201</name>
</gene>
<feature type="region of interest" description="Disordered" evidence="1">
    <location>
        <begin position="277"/>
        <end position="337"/>
    </location>
</feature>
<feature type="compositionally biased region" description="Basic and acidic residues" evidence="1">
    <location>
        <begin position="318"/>
        <end position="328"/>
    </location>
</feature>
<organism evidence="2 3">
    <name type="scientific">Rhizoctonia solani</name>
    <dbReference type="NCBI Taxonomy" id="456999"/>
    <lineage>
        <taxon>Eukaryota</taxon>
        <taxon>Fungi</taxon>
        <taxon>Dikarya</taxon>
        <taxon>Basidiomycota</taxon>
        <taxon>Agaricomycotina</taxon>
        <taxon>Agaricomycetes</taxon>
        <taxon>Cantharellales</taxon>
        <taxon>Ceratobasidiaceae</taxon>
        <taxon>Rhizoctonia</taxon>
    </lineage>
</organism>
<feature type="compositionally biased region" description="Polar residues" evidence="1">
    <location>
        <begin position="277"/>
        <end position="288"/>
    </location>
</feature>
<proteinExistence type="predicted"/>